<sequence>MNLLKYLRWYMPIIFIGIAFSQPTVAVLDFDANGIPDYEVETLVERLRSELPNTGAVRLVDRKMLENILKEQGLQQSGCTTDECAAQIGELLGAQFMISGSIGKLENIFTVDMKMVSVSTGAAERAKNLSFDGNVGGLLIEMQILAWEIVGVEVPKALMIKRTGADESDKVTVAVMDFDPRGISMLEAQTLTDRFSTEISATGKAILVARSTVLEVMEDQGYETSGGCTSEECAAEVGALLGVKYMINGAIGKLGETFTIDAKMFEVSTGAAAKTKNATYTGPVDGLITEIEILAWEMMDAKPPKELLAKRKGTIVTQSDKPKTKIGAALRSAMMPGLGQAWTTDYANITNKSWYFLGGEAALGIFALITYNSYYASNNDAVKFHQDYINATDVTEIRSFKETSEGHLSDAESSEQTMEYIMYALGAVHIYNIVDAYLNGPEDEETASVKKQKFDLVYNPELNQPQLRFSIALD</sequence>
<reference evidence="2" key="1">
    <citation type="submission" date="2018-05" db="EMBL/GenBank/DDBJ databases">
        <authorList>
            <person name="Lanie J.A."/>
            <person name="Ng W.-L."/>
            <person name="Kazmierczak K.M."/>
            <person name="Andrzejewski T.M."/>
            <person name="Davidsen T.M."/>
            <person name="Wayne K.J."/>
            <person name="Tettelin H."/>
            <person name="Glass J.I."/>
            <person name="Rusch D."/>
            <person name="Podicherti R."/>
            <person name="Tsui H.-C.T."/>
            <person name="Winkler M.E."/>
        </authorList>
    </citation>
    <scope>NUCLEOTIDE SEQUENCE</scope>
</reference>
<accession>A0A382AGZ5</accession>
<dbReference type="InterPro" id="IPR014094">
    <property type="entry name" value="LpoB"/>
</dbReference>
<dbReference type="AlphaFoldDB" id="A0A382AGZ5"/>
<evidence type="ECO:0000313" key="2">
    <source>
        <dbReference type="EMBL" id="SVB00830.1"/>
    </source>
</evidence>
<dbReference type="EMBL" id="UINC01025370">
    <property type="protein sequence ID" value="SVB00830.1"/>
    <property type="molecule type" value="Genomic_DNA"/>
</dbReference>
<proteinExistence type="predicted"/>
<feature type="domain" description="DUF5683" evidence="1">
    <location>
        <begin position="327"/>
        <end position="438"/>
    </location>
</feature>
<gene>
    <name evidence="2" type="ORF">METZ01_LOCUS153684</name>
</gene>
<organism evidence="2">
    <name type="scientific">marine metagenome</name>
    <dbReference type="NCBI Taxonomy" id="408172"/>
    <lineage>
        <taxon>unclassified sequences</taxon>
        <taxon>metagenomes</taxon>
        <taxon>ecological metagenomes</taxon>
    </lineage>
</organism>
<protein>
    <recommendedName>
        <fullName evidence="1">DUF5683 domain-containing protein</fullName>
    </recommendedName>
</protein>
<dbReference type="Pfam" id="PF18935">
    <property type="entry name" value="DUF5683"/>
    <property type="match status" value="1"/>
</dbReference>
<dbReference type="Gene3D" id="3.40.50.10610">
    <property type="entry name" value="ABC-type transport auxiliary lipoprotein component"/>
    <property type="match status" value="2"/>
</dbReference>
<dbReference type="Pfam" id="PF13036">
    <property type="entry name" value="LpoB"/>
    <property type="match status" value="1"/>
</dbReference>
<name>A0A382AGZ5_9ZZZZ</name>
<dbReference type="InterPro" id="IPR043738">
    <property type="entry name" value="DUF5683"/>
</dbReference>
<evidence type="ECO:0000259" key="1">
    <source>
        <dbReference type="Pfam" id="PF18935"/>
    </source>
</evidence>